<evidence type="ECO:0000313" key="3">
    <source>
        <dbReference type="Proteomes" id="UP000240988"/>
    </source>
</evidence>
<accession>A0A2U3NYL0</accession>
<name>A0A2U3NYL0_9MYCO</name>
<dbReference type="STRING" id="1841860.GCA_900157375_04407"/>
<dbReference type="Proteomes" id="UP000240988">
    <property type="component" value="Unassembled WGS sequence"/>
</dbReference>
<feature type="chain" id="PRO_5015619512" description="DUF732 domain-containing protein" evidence="1">
    <location>
        <begin position="29"/>
        <end position="105"/>
    </location>
</feature>
<dbReference type="OrthoDB" id="4731712at2"/>
<sequence length="105" mass="11067">MQFVRVAAALGFAIAAPVVLMGTPSAHAETGMNGFLACVQKAGVPPRPHPQDWARTLHVIINDLNGAVPPDQITARLVTMGANPHDSAAEVQCAVENQPPEFYSP</sequence>
<protein>
    <recommendedName>
        <fullName evidence="4">DUF732 domain-containing protein</fullName>
    </recommendedName>
</protein>
<reference evidence="2 3" key="1">
    <citation type="submission" date="2017-01" db="EMBL/GenBank/DDBJ databases">
        <authorList>
            <consortium name="Urmite Genomes"/>
        </authorList>
    </citation>
    <scope>NUCLEOTIDE SEQUENCE [LARGE SCALE GENOMIC DNA]</scope>
    <source>
        <strain evidence="2 3">AB57</strain>
    </source>
</reference>
<evidence type="ECO:0000256" key="1">
    <source>
        <dbReference type="SAM" id="SignalP"/>
    </source>
</evidence>
<dbReference type="AlphaFoldDB" id="A0A2U3NYL0"/>
<keyword evidence="3" id="KW-1185">Reference proteome</keyword>
<organism evidence="2 3">
    <name type="scientific">Mycobacterium rhizamassiliense</name>
    <dbReference type="NCBI Taxonomy" id="1841860"/>
    <lineage>
        <taxon>Bacteria</taxon>
        <taxon>Bacillati</taxon>
        <taxon>Actinomycetota</taxon>
        <taxon>Actinomycetes</taxon>
        <taxon>Mycobacteriales</taxon>
        <taxon>Mycobacteriaceae</taxon>
        <taxon>Mycobacterium</taxon>
    </lineage>
</organism>
<keyword evidence="1" id="KW-0732">Signal</keyword>
<dbReference type="RefSeq" id="WP_077089232.1">
    <property type="nucleotide sequence ID" value="NZ_LT721901.1"/>
</dbReference>
<proteinExistence type="predicted"/>
<gene>
    <name evidence="2" type="ORF">MRAB57_4404</name>
</gene>
<dbReference type="EMBL" id="FUFA01000005">
    <property type="protein sequence ID" value="SPM36563.1"/>
    <property type="molecule type" value="Genomic_DNA"/>
</dbReference>
<evidence type="ECO:0008006" key="4">
    <source>
        <dbReference type="Google" id="ProtNLM"/>
    </source>
</evidence>
<evidence type="ECO:0000313" key="2">
    <source>
        <dbReference type="EMBL" id="SPM36563.1"/>
    </source>
</evidence>
<feature type="signal peptide" evidence="1">
    <location>
        <begin position="1"/>
        <end position="28"/>
    </location>
</feature>